<dbReference type="PROSITE" id="PS50035">
    <property type="entry name" value="PLD"/>
    <property type="match status" value="2"/>
</dbReference>
<dbReference type="SMART" id="SM00155">
    <property type="entry name" value="PLDc"/>
    <property type="match status" value="2"/>
</dbReference>
<dbReference type="Gene3D" id="3.30.870.10">
    <property type="entry name" value="Endonuclease Chain A"/>
    <property type="match status" value="2"/>
</dbReference>
<evidence type="ECO:0000313" key="3">
    <source>
        <dbReference type="Proteomes" id="UP001201549"/>
    </source>
</evidence>
<dbReference type="InterPro" id="IPR001736">
    <property type="entry name" value="PLipase_D/transphosphatidylase"/>
</dbReference>
<comment type="caution">
    <text evidence="2">The sequence shown here is derived from an EMBL/GenBank/DDBJ whole genome shotgun (WGS) entry which is preliminary data.</text>
</comment>
<organism evidence="2 3">
    <name type="scientific">Shewanella electrica</name>
    <dbReference type="NCBI Taxonomy" id="515560"/>
    <lineage>
        <taxon>Bacteria</taxon>
        <taxon>Pseudomonadati</taxon>
        <taxon>Pseudomonadota</taxon>
        <taxon>Gammaproteobacteria</taxon>
        <taxon>Alteromonadales</taxon>
        <taxon>Shewanellaceae</taxon>
        <taxon>Shewanella</taxon>
    </lineage>
</organism>
<keyword evidence="3" id="KW-1185">Reference proteome</keyword>
<dbReference type="RefSeq" id="WP_238894304.1">
    <property type="nucleotide sequence ID" value="NZ_JAKOGG010000001.1"/>
</dbReference>
<dbReference type="Proteomes" id="UP001201549">
    <property type="component" value="Unassembled WGS sequence"/>
</dbReference>
<dbReference type="CDD" id="cd09111">
    <property type="entry name" value="PLDc_ymdC_like_1"/>
    <property type="match status" value="1"/>
</dbReference>
<protein>
    <submittedName>
        <fullName evidence="2">Phospholipase D family protein</fullName>
    </submittedName>
</protein>
<dbReference type="PANTHER" id="PTHR21248">
    <property type="entry name" value="CARDIOLIPIN SYNTHASE"/>
    <property type="match status" value="1"/>
</dbReference>
<reference evidence="2 3" key="1">
    <citation type="submission" date="2022-02" db="EMBL/GenBank/DDBJ databases">
        <authorList>
            <person name="Zhuang L."/>
        </authorList>
    </citation>
    <scope>NUCLEOTIDE SEQUENCE [LARGE SCALE GENOMIC DNA]</scope>
    <source>
        <strain evidence="2 3">C32</strain>
    </source>
</reference>
<dbReference type="Pfam" id="PF13091">
    <property type="entry name" value="PLDc_2"/>
    <property type="match status" value="2"/>
</dbReference>
<dbReference type="InterPro" id="IPR025202">
    <property type="entry name" value="PLD-like_dom"/>
</dbReference>
<accession>A0ABT2FH66</accession>
<evidence type="ECO:0000313" key="2">
    <source>
        <dbReference type="EMBL" id="MCS4554955.1"/>
    </source>
</evidence>
<evidence type="ECO:0000259" key="1">
    <source>
        <dbReference type="PROSITE" id="PS50035"/>
    </source>
</evidence>
<sequence length="511" mass="57660">MYSTTTIFPLLRFAFLLLLLPLMISCSSLPEHVEKQPSFALNDYQQTAVARVLADVSAKHPQQSGFFLVDNGADAFTARIAMTGLAEKTLDLQYYIWEADATGRLLSDNVIRAAARGVRVRVLLDDNNLHDRDQMLAVLDALPNVSIRIFNPFANRNFHMADFLGDLERVNHRMHNKTMVIDNALAVVGGRNIGDHYFSVSQESNFRDLDVLTAGPVVRKVSEQFDYFWNGSWSIPISALVELPSEDEQQQLLRQMRARISQDHYPYPLSSNYADLLNQLQRISARLQWGDCQFIWDDPANVAEGKIVNALYQQLQHVQHSLLIEAAYFVLGERARAEVKRLHQAGVSIRVLTNSLVTNDVLAAHAGHANHRQELLENGVSLYELRPDALEKRPKIVSLKSRAALHTKAMVFDNSTVYIGSFNLDPRSGFINTETVLAINNAELAQQLTAFMDDGVKPENSYHVVIGADGDLQWHTIEQGQDVRYDSDPHSSAWQRFMVGMLQLLPFEHQL</sequence>
<dbReference type="CDD" id="cd09113">
    <property type="entry name" value="PLDc_ymdC_like_2"/>
    <property type="match status" value="1"/>
</dbReference>
<dbReference type="EMBL" id="JAKOGG010000001">
    <property type="protein sequence ID" value="MCS4554955.1"/>
    <property type="molecule type" value="Genomic_DNA"/>
</dbReference>
<reference evidence="3" key="2">
    <citation type="submission" date="2023-07" db="EMBL/GenBank/DDBJ databases">
        <title>Shewanella mangrovi sp. nov., an acetaldehyde- degrading bacterium isolated from mangrove sediment.</title>
        <authorList>
            <person name="Liu Y."/>
        </authorList>
    </citation>
    <scope>NUCLEOTIDE SEQUENCE [LARGE SCALE GENOMIC DNA]</scope>
    <source>
        <strain evidence="3">C32</strain>
    </source>
</reference>
<feature type="domain" description="PLD phosphodiesterase" evidence="1">
    <location>
        <begin position="170"/>
        <end position="197"/>
    </location>
</feature>
<gene>
    <name evidence="2" type="ORF">L9G74_00710</name>
</gene>
<feature type="domain" description="PLD phosphodiesterase" evidence="1">
    <location>
        <begin position="401"/>
        <end position="428"/>
    </location>
</feature>
<dbReference type="PANTHER" id="PTHR21248:SF12">
    <property type="entry name" value="CARDIOLIPIN SYNTHASE C"/>
    <property type="match status" value="1"/>
</dbReference>
<name>A0ABT2FH66_9GAMM</name>
<dbReference type="SUPFAM" id="SSF56024">
    <property type="entry name" value="Phospholipase D/nuclease"/>
    <property type="match status" value="2"/>
</dbReference>
<proteinExistence type="predicted"/>